<evidence type="ECO:0000256" key="6">
    <source>
        <dbReference type="PIRNR" id="PIRNR018267"/>
    </source>
</evidence>
<dbReference type="RefSeq" id="WP_149879571.1">
    <property type="nucleotide sequence ID" value="NZ_DBFMZO010000179.1"/>
</dbReference>
<dbReference type="GO" id="GO:0006298">
    <property type="term" value="P:mismatch repair"/>
    <property type="evidence" value="ECO:0007669"/>
    <property type="project" value="UniProtKB-UniRule"/>
</dbReference>
<dbReference type="PIRSF" id="PIRSF018267">
    <property type="entry name" value="VSR_endonuc"/>
    <property type="match status" value="1"/>
</dbReference>
<reference evidence="7 8" key="1">
    <citation type="journal article" date="2019" name="Nat. Med.">
        <title>A library of human gut bacterial isolates paired with longitudinal multiomics data enables mechanistic microbiome research.</title>
        <authorList>
            <person name="Poyet M."/>
            <person name="Groussin M."/>
            <person name="Gibbons S.M."/>
            <person name="Avila-Pacheco J."/>
            <person name="Jiang X."/>
            <person name="Kearney S.M."/>
            <person name="Perrotta A.R."/>
            <person name="Berdy B."/>
            <person name="Zhao S."/>
            <person name="Lieberman T.D."/>
            <person name="Swanson P.K."/>
            <person name="Smith M."/>
            <person name="Roesemann S."/>
            <person name="Alexander J.E."/>
            <person name="Rich S.A."/>
            <person name="Livny J."/>
            <person name="Vlamakis H."/>
            <person name="Clish C."/>
            <person name="Bullock K."/>
            <person name="Deik A."/>
            <person name="Scott J."/>
            <person name="Pierce K.A."/>
            <person name="Xavier R.J."/>
            <person name="Alm E.J."/>
        </authorList>
    </citation>
    <scope>NUCLEOTIDE SEQUENCE [LARGE SCALE GENOMIC DNA]</scope>
    <source>
        <strain evidence="7 8">BIOML-A2</strain>
    </source>
</reference>
<evidence type="ECO:0000256" key="5">
    <source>
        <dbReference type="ARBA" id="ARBA00023204"/>
    </source>
</evidence>
<comment type="caution">
    <text evidence="7">The sequence shown here is derived from an EMBL/GenBank/DDBJ whole genome shotgun (WGS) entry which is preliminary data.</text>
</comment>
<dbReference type="CDD" id="cd00221">
    <property type="entry name" value="Vsr"/>
    <property type="match status" value="1"/>
</dbReference>
<organism evidence="7 8">
    <name type="scientific">Parasutterella excrementihominis</name>
    <dbReference type="NCBI Taxonomy" id="487175"/>
    <lineage>
        <taxon>Bacteria</taxon>
        <taxon>Pseudomonadati</taxon>
        <taxon>Pseudomonadota</taxon>
        <taxon>Betaproteobacteria</taxon>
        <taxon>Burkholderiales</taxon>
        <taxon>Sutterellaceae</taxon>
        <taxon>Parasutterella</taxon>
    </lineage>
</organism>
<keyword evidence="5 6" id="KW-0234">DNA repair</keyword>
<dbReference type="AlphaFoldDB" id="A0A6I3S0K5"/>
<keyword evidence="4 6" id="KW-0378">Hydrolase</keyword>
<name>A0A6I3S0K5_9BURK</name>
<dbReference type="InterPro" id="IPR004603">
    <property type="entry name" value="DNA_mismatch_endonuc_vsr"/>
</dbReference>
<sequence length="147" mass="17177">MDRITKEARSRNMAKIRSKDTKPEVFLRKALHKAGFRYRLNCSKLPGKPDIVLKKYGAVIFVNGCFWHGHKDCPKSKIPETNKDFWLKKIGGNMARDEKNIKELRKDGWRVLVVWTCAFGNKKFSENTVEKTISWLKSSDEFREISK</sequence>
<proteinExistence type="inferred from homology"/>
<dbReference type="Pfam" id="PF03852">
    <property type="entry name" value="Vsr"/>
    <property type="match status" value="1"/>
</dbReference>
<keyword evidence="3 6" id="KW-0227">DNA damage</keyword>
<dbReference type="EC" id="3.1.-.-" evidence="6"/>
<evidence type="ECO:0000256" key="3">
    <source>
        <dbReference type="ARBA" id="ARBA00022763"/>
    </source>
</evidence>
<accession>A0A6I3S0K5</accession>
<gene>
    <name evidence="7" type="primary">vsr</name>
    <name evidence="7" type="ORF">GMD42_05310</name>
</gene>
<keyword evidence="2 6" id="KW-0255">Endonuclease</keyword>
<dbReference type="Proteomes" id="UP000462362">
    <property type="component" value="Unassembled WGS sequence"/>
</dbReference>
<keyword evidence="1 6" id="KW-0540">Nuclease</keyword>
<dbReference type="Gene3D" id="3.40.960.10">
    <property type="entry name" value="VSR Endonuclease"/>
    <property type="match status" value="1"/>
</dbReference>
<dbReference type="SUPFAM" id="SSF52980">
    <property type="entry name" value="Restriction endonuclease-like"/>
    <property type="match status" value="1"/>
</dbReference>
<dbReference type="InterPro" id="IPR011335">
    <property type="entry name" value="Restrct_endonuc-II-like"/>
</dbReference>
<dbReference type="GO" id="GO:0004519">
    <property type="term" value="F:endonuclease activity"/>
    <property type="evidence" value="ECO:0007669"/>
    <property type="project" value="UniProtKB-KW"/>
</dbReference>
<dbReference type="NCBIfam" id="TIGR00632">
    <property type="entry name" value="vsr"/>
    <property type="match status" value="1"/>
</dbReference>
<comment type="function">
    <text evidence="6">May nick specific sequences that contain T:G mispairs resulting from m5C-deamination.</text>
</comment>
<comment type="similarity">
    <text evidence="6">Belongs to the vsr family.</text>
</comment>
<protein>
    <recommendedName>
        <fullName evidence="6">Very short patch repair endonuclease</fullName>
        <ecNumber evidence="6">3.1.-.-</ecNumber>
    </recommendedName>
</protein>
<dbReference type="GO" id="GO:0016787">
    <property type="term" value="F:hydrolase activity"/>
    <property type="evidence" value="ECO:0007669"/>
    <property type="project" value="UniProtKB-KW"/>
</dbReference>
<evidence type="ECO:0000256" key="4">
    <source>
        <dbReference type="ARBA" id="ARBA00022801"/>
    </source>
</evidence>
<evidence type="ECO:0000256" key="1">
    <source>
        <dbReference type="ARBA" id="ARBA00022722"/>
    </source>
</evidence>
<dbReference type="EMBL" id="WNCL01000012">
    <property type="protein sequence ID" value="MTU43046.1"/>
    <property type="molecule type" value="Genomic_DNA"/>
</dbReference>
<evidence type="ECO:0000313" key="7">
    <source>
        <dbReference type="EMBL" id="MTU43046.1"/>
    </source>
</evidence>
<evidence type="ECO:0000313" key="8">
    <source>
        <dbReference type="Proteomes" id="UP000462362"/>
    </source>
</evidence>
<evidence type="ECO:0000256" key="2">
    <source>
        <dbReference type="ARBA" id="ARBA00022759"/>
    </source>
</evidence>